<dbReference type="PANTHER" id="PTHR23508">
    <property type="entry name" value="CARBOXYLIC ACID TRANSPORTER PROTEIN HOMOLOG"/>
    <property type="match status" value="1"/>
</dbReference>
<protein>
    <submittedName>
        <fullName evidence="7">MFS transporter</fullName>
    </submittedName>
</protein>
<evidence type="ECO:0000256" key="2">
    <source>
        <dbReference type="ARBA" id="ARBA00022692"/>
    </source>
</evidence>
<feature type="transmembrane region" description="Helical" evidence="5">
    <location>
        <begin position="294"/>
        <end position="314"/>
    </location>
</feature>
<dbReference type="AlphaFoldDB" id="A0AB39BM63"/>
<gene>
    <name evidence="7" type="ORF">ABFY20_20205</name>
</gene>
<dbReference type="InterPro" id="IPR036259">
    <property type="entry name" value="MFS_trans_sf"/>
</dbReference>
<organism evidence="7">
    <name type="scientific">Herbiconiux sp. A18JL235</name>
    <dbReference type="NCBI Taxonomy" id="3152363"/>
    <lineage>
        <taxon>Bacteria</taxon>
        <taxon>Bacillati</taxon>
        <taxon>Actinomycetota</taxon>
        <taxon>Actinomycetes</taxon>
        <taxon>Micrococcales</taxon>
        <taxon>Microbacteriaceae</taxon>
        <taxon>Herbiconiux</taxon>
    </lineage>
</organism>
<dbReference type="SUPFAM" id="SSF103473">
    <property type="entry name" value="MFS general substrate transporter"/>
    <property type="match status" value="1"/>
</dbReference>
<keyword evidence="2 5" id="KW-0812">Transmembrane</keyword>
<dbReference type="InterPro" id="IPR011701">
    <property type="entry name" value="MFS"/>
</dbReference>
<feature type="transmembrane region" description="Helical" evidence="5">
    <location>
        <begin position="165"/>
        <end position="186"/>
    </location>
</feature>
<evidence type="ECO:0000259" key="6">
    <source>
        <dbReference type="PROSITE" id="PS50850"/>
    </source>
</evidence>
<accession>A0AB39BM63</accession>
<evidence type="ECO:0000313" key="7">
    <source>
        <dbReference type="EMBL" id="XDI07579.1"/>
    </source>
</evidence>
<keyword evidence="3 5" id="KW-1133">Transmembrane helix</keyword>
<reference evidence="7" key="1">
    <citation type="submission" date="2024-05" db="EMBL/GenBank/DDBJ databases">
        <title>Herbiconiux sp. A18JL235.</title>
        <authorList>
            <person name="Zhang G."/>
        </authorList>
    </citation>
    <scope>NUCLEOTIDE SEQUENCE</scope>
    <source>
        <strain evidence="7">A18JL235</strain>
        <plasmid evidence="7">unnamed2</plasmid>
    </source>
</reference>
<name>A0AB39BM63_9MICO</name>
<feature type="transmembrane region" description="Helical" evidence="5">
    <location>
        <begin position="79"/>
        <end position="97"/>
    </location>
</feature>
<dbReference type="RefSeq" id="WP_368499942.1">
    <property type="nucleotide sequence ID" value="NZ_CP162513.1"/>
</dbReference>
<geneLocation type="plasmid" evidence="7">
    <name>unnamed2</name>
</geneLocation>
<feature type="domain" description="Major facilitator superfamily (MFS) profile" evidence="6">
    <location>
        <begin position="10"/>
        <end position="406"/>
    </location>
</feature>
<proteinExistence type="predicted"/>
<dbReference type="InterPro" id="IPR020846">
    <property type="entry name" value="MFS_dom"/>
</dbReference>
<feature type="transmembrane region" description="Helical" evidence="5">
    <location>
        <begin position="103"/>
        <end position="125"/>
    </location>
</feature>
<feature type="transmembrane region" description="Helical" evidence="5">
    <location>
        <begin position="262"/>
        <end position="282"/>
    </location>
</feature>
<dbReference type="PROSITE" id="PS50850">
    <property type="entry name" value="MFS"/>
    <property type="match status" value="1"/>
</dbReference>
<dbReference type="PANTHER" id="PTHR23508:SF10">
    <property type="entry name" value="CARBOXYLIC ACID TRANSPORTER PROTEIN HOMOLOG"/>
    <property type="match status" value="1"/>
</dbReference>
<feature type="transmembrane region" description="Helical" evidence="5">
    <location>
        <begin position="224"/>
        <end position="242"/>
    </location>
</feature>
<feature type="transmembrane region" description="Helical" evidence="5">
    <location>
        <begin position="12"/>
        <end position="41"/>
    </location>
</feature>
<feature type="transmembrane region" description="Helical" evidence="5">
    <location>
        <begin position="358"/>
        <end position="377"/>
    </location>
</feature>
<feature type="transmembrane region" description="Helical" evidence="5">
    <location>
        <begin position="137"/>
        <end position="159"/>
    </location>
</feature>
<dbReference type="Gene3D" id="1.20.1250.20">
    <property type="entry name" value="MFS general substrate transporter like domains"/>
    <property type="match status" value="1"/>
</dbReference>
<comment type="subcellular location">
    <subcellularLocation>
        <location evidence="1">Cell membrane</location>
        <topology evidence="1">Multi-pass membrane protein</topology>
    </subcellularLocation>
</comment>
<evidence type="ECO:0000256" key="1">
    <source>
        <dbReference type="ARBA" id="ARBA00004651"/>
    </source>
</evidence>
<dbReference type="EMBL" id="CP162513">
    <property type="protein sequence ID" value="XDI07579.1"/>
    <property type="molecule type" value="Genomic_DNA"/>
</dbReference>
<feature type="transmembrane region" description="Helical" evidence="5">
    <location>
        <begin position="383"/>
        <end position="402"/>
    </location>
</feature>
<dbReference type="Pfam" id="PF07690">
    <property type="entry name" value="MFS_1"/>
    <property type="match status" value="1"/>
</dbReference>
<dbReference type="GO" id="GO:0046943">
    <property type="term" value="F:carboxylic acid transmembrane transporter activity"/>
    <property type="evidence" value="ECO:0007669"/>
    <property type="project" value="TreeGrafter"/>
</dbReference>
<evidence type="ECO:0000256" key="3">
    <source>
        <dbReference type="ARBA" id="ARBA00022989"/>
    </source>
</evidence>
<sequence>MTAETTSRRAWWIGVVAGMASYIDAAAIVSSGIGLVLYQISFGLTELQFGALSAALTLGVAIGAIVGGRLGDRFGRRSVFVITMAMIVIGSAVLVFSTSFVPLLIGILLVGLGTGADLPVSLATIAEAATDRNRGKLIGFSQILWYGGILATVSISTGVGGMGQLGGQILFAHVGVVALIILLLRLSIPESRVWRDAHTASLSVVSGEDAPVSRLRTILTDRRLAFPFFALLVFYTLVNLAANTTGQFGTYVAVNVVGISVQTNSLINLLTLPVGILLGFWFMRIVDGPRRMAYYAFGAIASTLGLAAPAIFGFSLLTLVLIYVGAAIGGSFAFEAIMKVWTQESFPTLLRASAQGSIIAVARLVAAGVALVTPMLLGAAQLAYGGLAIVVAIGYLVAWFAFRKRPVPAVAAEKTAFSDVA</sequence>
<feature type="transmembrane region" description="Helical" evidence="5">
    <location>
        <begin position="320"/>
        <end position="338"/>
    </location>
</feature>
<keyword evidence="7" id="KW-0614">Plasmid</keyword>
<evidence type="ECO:0000256" key="5">
    <source>
        <dbReference type="SAM" id="Phobius"/>
    </source>
</evidence>
<feature type="transmembrane region" description="Helical" evidence="5">
    <location>
        <begin position="47"/>
        <end position="67"/>
    </location>
</feature>
<keyword evidence="4 5" id="KW-0472">Membrane</keyword>
<evidence type="ECO:0000256" key="4">
    <source>
        <dbReference type="ARBA" id="ARBA00023136"/>
    </source>
</evidence>
<dbReference type="GO" id="GO:0005886">
    <property type="term" value="C:plasma membrane"/>
    <property type="evidence" value="ECO:0007669"/>
    <property type="project" value="UniProtKB-SubCell"/>
</dbReference>